<evidence type="ECO:0000313" key="2">
    <source>
        <dbReference type="Proteomes" id="UP000054558"/>
    </source>
</evidence>
<dbReference type="EMBL" id="DF236952">
    <property type="protein sequence ID" value="GAQ77761.1"/>
    <property type="molecule type" value="Genomic_DNA"/>
</dbReference>
<proteinExistence type="predicted"/>
<evidence type="ECO:0000313" key="1">
    <source>
        <dbReference type="EMBL" id="GAQ77761.1"/>
    </source>
</evidence>
<dbReference type="AlphaFoldDB" id="A0A1Y1HLB3"/>
<dbReference type="Proteomes" id="UP000054558">
    <property type="component" value="Unassembled WGS sequence"/>
</dbReference>
<gene>
    <name evidence="1" type="ORF">KFL_000030390</name>
</gene>
<protein>
    <submittedName>
        <fullName evidence="1">Uncharacterized protein</fullName>
    </submittedName>
</protein>
<accession>A0A1Y1HLB3</accession>
<organism evidence="1 2">
    <name type="scientific">Klebsormidium nitens</name>
    <name type="common">Green alga</name>
    <name type="synonym">Ulothrix nitens</name>
    <dbReference type="NCBI Taxonomy" id="105231"/>
    <lineage>
        <taxon>Eukaryota</taxon>
        <taxon>Viridiplantae</taxon>
        <taxon>Streptophyta</taxon>
        <taxon>Klebsormidiophyceae</taxon>
        <taxon>Klebsormidiales</taxon>
        <taxon>Klebsormidiaceae</taxon>
        <taxon>Klebsormidium</taxon>
    </lineage>
</organism>
<reference evidence="1 2" key="1">
    <citation type="journal article" date="2014" name="Nat. Commun.">
        <title>Klebsormidium flaccidum genome reveals primary factors for plant terrestrial adaptation.</title>
        <authorList>
            <person name="Hori K."/>
            <person name="Maruyama F."/>
            <person name="Fujisawa T."/>
            <person name="Togashi T."/>
            <person name="Yamamoto N."/>
            <person name="Seo M."/>
            <person name="Sato S."/>
            <person name="Yamada T."/>
            <person name="Mori H."/>
            <person name="Tajima N."/>
            <person name="Moriyama T."/>
            <person name="Ikeuchi M."/>
            <person name="Watanabe M."/>
            <person name="Wada H."/>
            <person name="Kobayashi K."/>
            <person name="Saito M."/>
            <person name="Masuda T."/>
            <person name="Sasaki-Sekimoto Y."/>
            <person name="Mashiguchi K."/>
            <person name="Awai K."/>
            <person name="Shimojima M."/>
            <person name="Masuda S."/>
            <person name="Iwai M."/>
            <person name="Nobusawa T."/>
            <person name="Narise T."/>
            <person name="Kondo S."/>
            <person name="Saito H."/>
            <person name="Sato R."/>
            <person name="Murakawa M."/>
            <person name="Ihara Y."/>
            <person name="Oshima-Yamada Y."/>
            <person name="Ohtaka K."/>
            <person name="Satoh M."/>
            <person name="Sonobe K."/>
            <person name="Ishii M."/>
            <person name="Ohtani R."/>
            <person name="Kanamori-Sato M."/>
            <person name="Honoki R."/>
            <person name="Miyazaki D."/>
            <person name="Mochizuki H."/>
            <person name="Umetsu J."/>
            <person name="Higashi K."/>
            <person name="Shibata D."/>
            <person name="Kamiya Y."/>
            <person name="Sato N."/>
            <person name="Nakamura Y."/>
            <person name="Tabata S."/>
            <person name="Ida S."/>
            <person name="Kurokawa K."/>
            <person name="Ohta H."/>
        </authorList>
    </citation>
    <scope>NUCLEOTIDE SEQUENCE [LARGE SCALE GENOMIC DNA]</scope>
    <source>
        <strain evidence="1 2">NIES-2285</strain>
    </source>
</reference>
<name>A0A1Y1HLB3_KLENI</name>
<sequence>MRARGKKAKGRATSARYRGPVESLAALQQQQQQQFWLLHAAVCLWRQAVKELPRSGHRLTVTQRCPRKVCYPVVNDPSLVPSPKLCP</sequence>
<keyword evidence="2" id="KW-1185">Reference proteome</keyword>